<dbReference type="SUPFAM" id="SSF47576">
    <property type="entry name" value="Calponin-homology domain, CH-domain"/>
    <property type="match status" value="1"/>
</dbReference>
<feature type="compositionally biased region" description="Low complexity" evidence="7">
    <location>
        <begin position="899"/>
        <end position="910"/>
    </location>
</feature>
<dbReference type="GO" id="GO:0007026">
    <property type="term" value="P:negative regulation of microtubule depolymerization"/>
    <property type="evidence" value="ECO:0007669"/>
    <property type="project" value="TreeGrafter"/>
</dbReference>
<feature type="compositionally biased region" description="Basic and acidic residues" evidence="7">
    <location>
        <begin position="817"/>
        <end position="838"/>
    </location>
</feature>
<feature type="compositionally biased region" description="Low complexity" evidence="7">
    <location>
        <begin position="1317"/>
        <end position="1326"/>
    </location>
</feature>
<evidence type="ECO:0000256" key="1">
    <source>
        <dbReference type="ARBA" id="ARBA00004245"/>
    </source>
</evidence>
<dbReference type="InterPro" id="IPR036872">
    <property type="entry name" value="CH_dom_sf"/>
</dbReference>
<comment type="subcellular location">
    <subcellularLocation>
        <location evidence="1">Cytoplasm</location>
        <location evidence="1">Cytoskeleton</location>
    </subcellularLocation>
</comment>
<dbReference type="Pfam" id="PF17095">
    <property type="entry name" value="CAMSAP_CC1"/>
    <property type="match status" value="1"/>
</dbReference>
<evidence type="ECO:0000256" key="3">
    <source>
        <dbReference type="ARBA" id="ARBA00022701"/>
    </source>
</evidence>
<dbReference type="GO" id="GO:0036449">
    <property type="term" value="C:microtubule minus-end"/>
    <property type="evidence" value="ECO:0007669"/>
    <property type="project" value="TreeGrafter"/>
</dbReference>
<feature type="compositionally biased region" description="Basic and acidic residues" evidence="7">
    <location>
        <begin position="582"/>
        <end position="624"/>
    </location>
</feature>
<feature type="compositionally biased region" description="Low complexity" evidence="7">
    <location>
        <begin position="1428"/>
        <end position="1475"/>
    </location>
</feature>
<feature type="compositionally biased region" description="Polar residues" evidence="7">
    <location>
        <begin position="1410"/>
        <end position="1424"/>
    </location>
</feature>
<dbReference type="PANTHER" id="PTHR21595">
    <property type="entry name" value="PATRONIN"/>
    <property type="match status" value="1"/>
</dbReference>
<keyword evidence="5" id="KW-0206">Cytoskeleton</keyword>
<dbReference type="InterPro" id="IPR058042">
    <property type="entry name" value="CAMSAP_N"/>
</dbReference>
<feature type="region of interest" description="Disordered" evidence="7">
    <location>
        <begin position="1290"/>
        <end position="1342"/>
    </location>
</feature>
<dbReference type="GO" id="GO:0031175">
    <property type="term" value="P:neuron projection development"/>
    <property type="evidence" value="ECO:0007669"/>
    <property type="project" value="InterPro"/>
</dbReference>
<dbReference type="Proteomes" id="UP000265140">
    <property type="component" value="Chromosome 9"/>
</dbReference>
<dbReference type="GeneTree" id="ENSGT00950000182975"/>
<evidence type="ECO:0008006" key="12">
    <source>
        <dbReference type="Google" id="ProtNLM"/>
    </source>
</evidence>
<feature type="compositionally biased region" description="Gly residues" evidence="7">
    <location>
        <begin position="1141"/>
        <end position="1160"/>
    </location>
</feature>
<dbReference type="Bgee" id="ENSELUG00000012273">
    <property type="expression patterns" value="Expressed in brain and 9 other cell types or tissues"/>
</dbReference>
<feature type="region of interest" description="Disordered" evidence="7">
    <location>
        <begin position="453"/>
        <end position="499"/>
    </location>
</feature>
<dbReference type="GO" id="GO:0005516">
    <property type="term" value="F:calmodulin binding"/>
    <property type="evidence" value="ECO:0007669"/>
    <property type="project" value="InterPro"/>
</dbReference>
<accession>A0A3P8Y5S8</accession>
<reference evidence="11" key="1">
    <citation type="journal article" date="2014" name="PLoS ONE">
        <title>The genome and linkage map of the northern pike (Esox lucius): conserved synteny revealed between the salmonid sister group and the Neoteleostei.</title>
        <authorList>
            <person name="Rondeau E.B."/>
            <person name="Minkley D.R."/>
            <person name="Leong J.S."/>
            <person name="Messmer A.M."/>
            <person name="Jantzen J.R."/>
            <person name="von Schalburg K.R."/>
            <person name="Lemon C."/>
            <person name="Bird N.H."/>
            <person name="Koop B.F."/>
        </authorList>
    </citation>
    <scope>NUCLEOTIDE SEQUENCE</scope>
</reference>
<comment type="similarity">
    <text evidence="6">Belongs to the CAMSAP1 family.</text>
</comment>
<comment type="domain">
    <text evidence="6">The CKK domain binds microtubules.</text>
</comment>
<feature type="compositionally biased region" description="Low complexity" evidence="7">
    <location>
        <begin position="971"/>
        <end position="984"/>
    </location>
</feature>
<feature type="compositionally biased region" description="Polar residues" evidence="7">
    <location>
        <begin position="703"/>
        <end position="721"/>
    </location>
</feature>
<feature type="compositionally biased region" description="Polar residues" evidence="7">
    <location>
        <begin position="562"/>
        <end position="572"/>
    </location>
</feature>
<feature type="region of interest" description="Disordered" evidence="7">
    <location>
        <begin position="774"/>
        <end position="838"/>
    </location>
</feature>
<dbReference type="InParanoid" id="A0A3P8Y5S8"/>
<dbReference type="InterPro" id="IPR001715">
    <property type="entry name" value="CH_dom"/>
</dbReference>
<feature type="compositionally biased region" description="Polar residues" evidence="7">
    <location>
        <begin position="1484"/>
        <end position="1494"/>
    </location>
</feature>
<evidence type="ECO:0000259" key="8">
    <source>
        <dbReference type="PROSITE" id="PS50021"/>
    </source>
</evidence>
<dbReference type="OMA" id="DTHAIAF"/>
<dbReference type="SMART" id="SM01051">
    <property type="entry name" value="CAMSAP_CKK"/>
    <property type="match status" value="1"/>
</dbReference>
<dbReference type="SUPFAM" id="SSF50346">
    <property type="entry name" value="PRC-barrel domain"/>
    <property type="match status" value="1"/>
</dbReference>
<evidence type="ECO:0000256" key="5">
    <source>
        <dbReference type="ARBA" id="ARBA00023212"/>
    </source>
</evidence>
<evidence type="ECO:0000256" key="4">
    <source>
        <dbReference type="ARBA" id="ARBA00023054"/>
    </source>
</evidence>
<feature type="compositionally biased region" description="Basic and acidic residues" evidence="7">
    <location>
        <begin position="798"/>
        <end position="808"/>
    </location>
</feature>
<reference evidence="10" key="2">
    <citation type="submission" date="2020-02" db="EMBL/GenBank/DDBJ databases">
        <title>Esox lucius (northern pike) genome, fEsoLuc1, primary haplotype.</title>
        <authorList>
            <person name="Myers G."/>
            <person name="Karagic N."/>
            <person name="Meyer A."/>
            <person name="Pippel M."/>
            <person name="Reichard M."/>
            <person name="Winkler S."/>
            <person name="Tracey A."/>
            <person name="Sims Y."/>
            <person name="Howe K."/>
            <person name="Rhie A."/>
            <person name="Formenti G."/>
            <person name="Durbin R."/>
            <person name="Fedrigo O."/>
            <person name="Jarvis E.D."/>
        </authorList>
    </citation>
    <scope>NUCLEOTIDE SEQUENCE [LARGE SCALE GENOMIC DNA]</scope>
</reference>
<feature type="compositionally biased region" description="Basic and acidic residues" evidence="7">
    <location>
        <begin position="1290"/>
        <end position="1309"/>
    </location>
</feature>
<feature type="domain" description="CKK" evidence="9">
    <location>
        <begin position="1530"/>
        <end position="1664"/>
    </location>
</feature>
<feature type="region of interest" description="Disordered" evidence="7">
    <location>
        <begin position="511"/>
        <end position="742"/>
    </location>
</feature>
<feature type="region of interest" description="Disordered" evidence="7">
    <location>
        <begin position="1367"/>
        <end position="1531"/>
    </location>
</feature>
<dbReference type="Pfam" id="PF25532">
    <property type="entry name" value="CH_CAMSAP2_N"/>
    <property type="match status" value="1"/>
</dbReference>
<reference evidence="10" key="3">
    <citation type="submission" date="2025-08" db="UniProtKB">
        <authorList>
            <consortium name="Ensembl"/>
        </authorList>
    </citation>
    <scope>IDENTIFICATION</scope>
</reference>
<keyword evidence="4" id="KW-0175">Coiled coil</keyword>
<evidence type="ECO:0000313" key="11">
    <source>
        <dbReference type="Proteomes" id="UP000265140"/>
    </source>
</evidence>
<dbReference type="PANTHER" id="PTHR21595:SF2">
    <property type="entry name" value="CALMODULIN-REGULATED SPECTRIN-ASSOCIATED PROTEIN 3"/>
    <property type="match status" value="1"/>
</dbReference>
<protein>
    <recommendedName>
        <fullName evidence="12">Calmodulin-regulated spectrin-associated protein 3-like</fullName>
    </recommendedName>
</protein>
<dbReference type="InterPro" id="IPR022613">
    <property type="entry name" value="CH_CAMSAP_2"/>
</dbReference>
<feature type="compositionally biased region" description="Basic and acidic residues" evidence="7">
    <location>
        <begin position="529"/>
        <end position="548"/>
    </location>
</feature>
<feature type="compositionally biased region" description="Low complexity" evidence="7">
    <location>
        <begin position="453"/>
        <end position="463"/>
    </location>
</feature>
<evidence type="ECO:0000256" key="6">
    <source>
        <dbReference type="PROSITE-ProRule" id="PRU00841"/>
    </source>
</evidence>
<dbReference type="FunFam" id="3.10.20.360:FF:000001">
    <property type="entry name" value="Calmodulin-regulated spectrin-associated protein 3 isoform 2"/>
    <property type="match status" value="1"/>
</dbReference>
<dbReference type="Pfam" id="PF11971">
    <property type="entry name" value="CAMSAP_CH"/>
    <property type="match status" value="1"/>
</dbReference>
<feature type="compositionally biased region" description="Polar residues" evidence="7">
    <location>
        <begin position="1042"/>
        <end position="1055"/>
    </location>
</feature>
<dbReference type="InterPro" id="IPR011033">
    <property type="entry name" value="PRC_barrel-like_sf"/>
</dbReference>
<dbReference type="GO" id="GO:0051011">
    <property type="term" value="F:microtubule minus-end binding"/>
    <property type="evidence" value="ECO:0007669"/>
    <property type="project" value="TreeGrafter"/>
</dbReference>
<dbReference type="STRING" id="8010.ENSELUP00000011988"/>
<evidence type="ECO:0000259" key="9">
    <source>
        <dbReference type="PROSITE" id="PS51508"/>
    </source>
</evidence>
<evidence type="ECO:0000256" key="7">
    <source>
        <dbReference type="SAM" id="MobiDB-lite"/>
    </source>
</evidence>
<dbReference type="GO" id="GO:0031122">
    <property type="term" value="P:cytoplasmic microtubule organization"/>
    <property type="evidence" value="ECO:0007669"/>
    <property type="project" value="TreeGrafter"/>
</dbReference>
<evidence type="ECO:0000256" key="2">
    <source>
        <dbReference type="ARBA" id="ARBA00022490"/>
    </source>
</evidence>
<feature type="compositionally biased region" description="Gly residues" evidence="7">
    <location>
        <begin position="514"/>
        <end position="528"/>
    </location>
</feature>
<organism evidence="10 11">
    <name type="scientific">Esox lucius</name>
    <name type="common">Northern pike</name>
    <dbReference type="NCBI Taxonomy" id="8010"/>
    <lineage>
        <taxon>Eukaryota</taxon>
        <taxon>Metazoa</taxon>
        <taxon>Chordata</taxon>
        <taxon>Craniata</taxon>
        <taxon>Vertebrata</taxon>
        <taxon>Euteleostomi</taxon>
        <taxon>Actinopterygii</taxon>
        <taxon>Neopterygii</taxon>
        <taxon>Teleostei</taxon>
        <taxon>Protacanthopterygii</taxon>
        <taxon>Esociformes</taxon>
        <taxon>Esocidae</taxon>
        <taxon>Esox</taxon>
    </lineage>
</organism>
<dbReference type="Ensembl" id="ENSELUT00000020158.3">
    <property type="protein sequence ID" value="ENSELUP00000011988.3"/>
    <property type="gene ID" value="ENSELUG00000012273.3"/>
</dbReference>
<proteinExistence type="inferred from homology"/>
<dbReference type="InterPro" id="IPR032940">
    <property type="entry name" value="CAMSAP"/>
</dbReference>
<feature type="compositionally biased region" description="Low complexity" evidence="7">
    <location>
        <begin position="922"/>
        <end position="945"/>
    </location>
</feature>
<reference evidence="10" key="4">
    <citation type="submission" date="2025-09" db="UniProtKB">
        <authorList>
            <consortium name="Ensembl"/>
        </authorList>
    </citation>
    <scope>IDENTIFICATION</scope>
</reference>
<keyword evidence="2" id="KW-0963">Cytoplasm</keyword>
<dbReference type="PROSITE" id="PS51508">
    <property type="entry name" value="CKK"/>
    <property type="match status" value="1"/>
</dbReference>
<dbReference type="PROSITE" id="PS50021">
    <property type="entry name" value="CH"/>
    <property type="match status" value="1"/>
</dbReference>
<feature type="compositionally biased region" description="Acidic residues" evidence="7">
    <location>
        <begin position="1181"/>
        <end position="1190"/>
    </location>
</feature>
<name>A0A3P8Y5S8_ESOLU</name>
<dbReference type="Pfam" id="PF08683">
    <property type="entry name" value="CAMSAP_CKK"/>
    <property type="match status" value="1"/>
</dbReference>
<gene>
    <name evidence="10" type="primary">CAMSAP3</name>
</gene>
<sequence length="1669" mass="180363">MDDAGEMRKTSTVPEIKPLDQYDFNRAKVCASVRWLLAKSYGSAENVPVELRDPLYRDQYNQEHLKPSVSKLLLSPELYCRTHALLHGASQPAAQGPPGDNSALLQLLTKRGLLPWGQDGAVTESDLVHTPIKTTAHLVLIDALMSLAAMETVGKVKMAAEADHMGGGAPWENALLFWVNRLNQKLRESTEEQDAPEAPTCTDLQPVQPACPNRWYWKLVPHAIAFCLKESGNKPPVIRYRKDKVQSKQTPTFPLVSGVKDLSNGCAIAAVLHYYCPELLPLEDVCLKDTMSVADSLYNLQMIKDFCETSLQSCCPLALEDLLYAPPTLHVNIMTFVSDLLGWFEVQKPDFVKPLQPIDLTDASGLLDCTSPVSGNSNSGSPSFIFKQPFVPISSPMSPEGNMWTKKQISRPLSAVTFSIPFGLDSDVDVVMGNPVRSASSDSLTAGVPATMTSSGMKSSGMTRVPYSPPEDLSHLVSSSAPKHSSWGPHAHSHTPPLGELPTIEEALQVSHAPGGGKGGAERGGGGGKGERGGEKKAVKRPEPRLRPEGAPAGFFLHSPEDNLTQLSSSAPCHTGMLYRPIRVDGGEGKRPRGGDGEKGEMDDRGRRSSKGSRDDDSVLRDGSMDSSEASDDAPRNAPGNVRPAHGRQGNGSVNNTGGGSPRMTSFAERRDRRRQSGMPGEESVTNPATPALSGPNPGTPTLHASSNPGTPTLHASSNPGTPGRQASPGGRHPEPGTEAWELGVRLEEKRRAIEAQKRRIEAIFTRHRQRLGKTAFLQLKREQGEGGGEGEEDPIPLEERLTRMEEQLKEEEEKEEREKGKEKAEEGSSRLLPRLEKQVTFSVDTRKGAGNVEVPEQGGGAVLGECNEVVLKLTEALRSLQDDMQKLTRQQQQLMGQRTTPKTTPKTTPRTPPKTPNKCLTPTKSPTRTPTKSPTPTPTKSLSKAWMIPAGVKPSSPANNGSRKGHAHLSSTPPKTPMSSSCPAPRTKIHSSSSSAPRSPKHHPRTSHPHPRPSELKFPPSTRVLTPAQHVDSLPHLRRVSPSQCQVQTASSFRIGSPRTPKDPPPAPVPRPEESASDTGSGETPTQFSLELEELEGGGGGLPVFPQNKRGPPGGGGSSSGAPSECSFESETLSLSAAYCGGGMEAGGSGAGGRTGGEAGGKRCSLMEVSLSSLGGPEGGSDEPTDTEGQEFFSDSMSDHTEPTSGEPMEPSDSLEPIVEPRVTAVEPRVKMTQNTELLEHTMEPVEQTDLEGKGGLGFFFKEDVRCEDEMAQRRAALLERQQKRTEELKKRYENDRESRPRSAEELRGCLPHTPPTSCTPAPAAGVPSLTPPSTPGRRGDFTRREYAHRQQIRIMADLEKVLQQKHNNQGRGSIKKPRPRPQSVTREESQLSRSPAKGPMGSKLTKVYSHSSLNLAATTDDSGNMAPDQTAPDQTAPDQTAPDQTAPDQAAPDQAAPDQAAPDQAAPDQVAPDNNVPDKSITRPSNKPSQPDSPCRLMSPSRLVNQNGDKDWENESNGSSPSIPEYTGPKLFKEPSFKSNKYIIHNALSRCCLAGKVNETQKNKIMEEMEKSPANHFLILFRDSNCQFRAVYTMSPEADELVRLAGVGPRVISPALVESIYKYSSDRKQFSCIPSKTLSMSVDAFTLPGHLWHGKRPSTPKKSGTPK</sequence>
<feature type="domain" description="Calponin-homology (CH)" evidence="8">
    <location>
        <begin position="231"/>
        <end position="345"/>
    </location>
</feature>
<dbReference type="InterPro" id="IPR014797">
    <property type="entry name" value="CKK_CAMSAP"/>
</dbReference>
<dbReference type="GO" id="GO:0030507">
    <property type="term" value="F:spectrin binding"/>
    <property type="evidence" value="ECO:0007669"/>
    <property type="project" value="InterPro"/>
</dbReference>
<evidence type="ECO:0000313" key="10">
    <source>
        <dbReference type="Ensembl" id="ENSELUP00000011988.3"/>
    </source>
</evidence>
<dbReference type="Gene3D" id="3.10.20.360">
    <property type="entry name" value="CKK domain"/>
    <property type="match status" value="1"/>
</dbReference>
<feature type="compositionally biased region" description="Basic residues" evidence="7">
    <location>
        <begin position="1000"/>
        <end position="1012"/>
    </location>
</feature>
<feature type="region of interest" description="Disordered" evidence="7">
    <location>
        <begin position="885"/>
        <end position="1230"/>
    </location>
</feature>
<dbReference type="InterPro" id="IPR038209">
    <property type="entry name" value="CKK_dom_sf"/>
</dbReference>
<feature type="compositionally biased region" description="Polar residues" evidence="7">
    <location>
        <begin position="1078"/>
        <end position="1090"/>
    </location>
</feature>
<feature type="compositionally biased region" description="Polar residues" evidence="7">
    <location>
        <begin position="888"/>
        <end position="898"/>
    </location>
</feature>
<keyword evidence="11" id="KW-1185">Reference proteome</keyword>
<dbReference type="InterPro" id="IPR031372">
    <property type="entry name" value="CAMSAP_CC1"/>
</dbReference>
<keyword evidence="3 6" id="KW-0493">Microtubule</keyword>